<protein>
    <submittedName>
        <fullName evidence="1">Uncharacterized protein</fullName>
    </submittedName>
</protein>
<sequence length="58" mass="6612">MVGEPKPPLLASSSVFLLRDFFTESWLIKEKNSSESQSNFLITLMIISFEDMSKLSLQ</sequence>
<proteinExistence type="predicted"/>
<evidence type="ECO:0000313" key="1">
    <source>
        <dbReference type="EMBL" id="SVA35953.1"/>
    </source>
</evidence>
<dbReference type="AlphaFoldDB" id="A0A381V9G7"/>
<organism evidence="1">
    <name type="scientific">marine metagenome</name>
    <dbReference type="NCBI Taxonomy" id="408172"/>
    <lineage>
        <taxon>unclassified sequences</taxon>
        <taxon>metagenomes</taxon>
        <taxon>ecological metagenomes</taxon>
    </lineage>
</organism>
<gene>
    <name evidence="1" type="ORF">METZ01_LOCUS88807</name>
</gene>
<accession>A0A381V9G7</accession>
<reference evidence="1" key="1">
    <citation type="submission" date="2018-05" db="EMBL/GenBank/DDBJ databases">
        <authorList>
            <person name="Lanie J.A."/>
            <person name="Ng W.-L."/>
            <person name="Kazmierczak K.M."/>
            <person name="Andrzejewski T.M."/>
            <person name="Davidsen T.M."/>
            <person name="Wayne K.J."/>
            <person name="Tettelin H."/>
            <person name="Glass J.I."/>
            <person name="Rusch D."/>
            <person name="Podicherti R."/>
            <person name="Tsui H.-C.T."/>
            <person name="Winkler M.E."/>
        </authorList>
    </citation>
    <scope>NUCLEOTIDE SEQUENCE</scope>
</reference>
<dbReference type="EMBL" id="UINC01007982">
    <property type="protein sequence ID" value="SVA35953.1"/>
    <property type="molecule type" value="Genomic_DNA"/>
</dbReference>
<name>A0A381V9G7_9ZZZZ</name>